<protein>
    <recommendedName>
        <fullName evidence="3">GP-PDE domain-containing protein</fullName>
    </recommendedName>
</protein>
<dbReference type="OrthoDB" id="77894at2759"/>
<name>A0A024UUX6_9STRA</name>
<sequence length="1062" mass="119673">MMDETVALATAGINYLASNLHNPSIASDFQALHAQREVSQAKLQARARFIQTKWFNARFRTLSVLPKLELPPFSLRDSVAAQLPSTPRDMELLEKEVAAYSAHLEIRVSQSRENQRRIAAESLQQQQADVARRKRQLHLKQTRFEQVQHRWAYFSQQLARRQRQRRMSDVKAAHIQQEYACEEPDYFPSAFAPHPKPHNLHLPRELIDDYVSSIIDHAISRATWMLEMQALPRRPVFSALKRPPSSDHRHDHHIVLHVAMLLCPNPFGSHFGLMYQRYFAKHAVDANVVFEWTIFDVASLDFPTQAMQRCFDGFFVCGAPDVSHAVADHIAHRSAPWYTALVDFVRALVAQDRPVGALGRGHVVLAEALGGRIVRRSTWQRANNVLEEKVTTGFKQVLTRVRSLHTLHGEYVASLSHPTIRAVSSLPIPGSMYPFVSCMKTKHVLSYDGYPECNSLVFDLLSRVFDPDHGTSLNLFKKTPSGSAGSIALKWVSAGPMVAHQFIQLYIPGAVARSKASHEGGLRSVIHNVRNVAVAIYAMKSPVPHVDFISDTEEYISFAINEHVESIVLGINLSRDDHPIVFPRSCLNDMTDVVEVFPSLFYSPTRKKHRLPNQHHEIAQVHIPRLTLHELKSLTILHAYQSRHVVKSPRLIPGSSSSSHNRLLTLYTALKRIAEIFERQRQVLHPSNYSSAKAGAVVPPLHVTFTFPDEDSPTFVNYSPLDIQRWWRVLNGAIAALNHPTLLTKLTIVSRDATLLQILRKMQPAWDYVFVLPVVTTFQNAMDVRRHAKIFARFADGILLQKNHEFIACPSPIAHRMGPIDLVSVVDLYHDVGLRVFVNANSSENVTTTILGATSGPVREQLAFVLLGVDGIFTSNPHPVQDARKLFAENHSVVDEVREAIHAHCLAATEKMELNRSAECEHLTNDDGYRLYAHHYYNLPLESHEFDHWQERRAPHSTSQHTSFLVSLDAVLDHIDRLHAVDVAAEACRQQLNVTAAPPLQPDNLRRDLSVAVKTPTLDQANATAASGLHFGVVTSYSMTTMSPSGKRSQSNKSQRVHRSRQ</sequence>
<evidence type="ECO:0000313" key="2">
    <source>
        <dbReference type="EMBL" id="ETW09418.1"/>
    </source>
</evidence>
<organism evidence="2">
    <name type="scientific">Aphanomyces invadans</name>
    <dbReference type="NCBI Taxonomy" id="157072"/>
    <lineage>
        <taxon>Eukaryota</taxon>
        <taxon>Sar</taxon>
        <taxon>Stramenopiles</taxon>
        <taxon>Oomycota</taxon>
        <taxon>Saprolegniomycetes</taxon>
        <taxon>Saprolegniales</taxon>
        <taxon>Verrucalvaceae</taxon>
        <taxon>Aphanomyces</taxon>
    </lineage>
</organism>
<dbReference type="GO" id="GO:0008081">
    <property type="term" value="F:phosphoric diester hydrolase activity"/>
    <property type="evidence" value="ECO:0007669"/>
    <property type="project" value="InterPro"/>
</dbReference>
<dbReference type="SUPFAM" id="SSF52317">
    <property type="entry name" value="Class I glutamine amidotransferase-like"/>
    <property type="match status" value="1"/>
</dbReference>
<dbReference type="InterPro" id="IPR017946">
    <property type="entry name" value="PLC-like_Pdiesterase_TIM-brl"/>
</dbReference>
<dbReference type="RefSeq" id="XP_008860829.1">
    <property type="nucleotide sequence ID" value="XM_008862607.1"/>
</dbReference>
<accession>A0A024UUX6</accession>
<evidence type="ECO:0000256" key="1">
    <source>
        <dbReference type="SAM" id="MobiDB-lite"/>
    </source>
</evidence>
<dbReference type="EMBL" id="KI913952">
    <property type="protein sequence ID" value="ETW09418.1"/>
    <property type="molecule type" value="Genomic_DNA"/>
</dbReference>
<dbReference type="SUPFAM" id="SSF51695">
    <property type="entry name" value="PLC-like phosphodiesterases"/>
    <property type="match status" value="1"/>
</dbReference>
<dbReference type="AlphaFoldDB" id="A0A024UUX6"/>
<evidence type="ECO:0008006" key="3">
    <source>
        <dbReference type="Google" id="ProtNLM"/>
    </source>
</evidence>
<dbReference type="VEuPathDB" id="FungiDB:H310_00026"/>
<gene>
    <name evidence="2" type="ORF">H310_00026</name>
</gene>
<dbReference type="Gene3D" id="3.20.20.190">
    <property type="entry name" value="Phosphatidylinositol (PI) phosphodiesterase"/>
    <property type="match status" value="1"/>
</dbReference>
<dbReference type="InterPro" id="IPR029062">
    <property type="entry name" value="Class_I_gatase-like"/>
</dbReference>
<dbReference type="GO" id="GO:0006629">
    <property type="term" value="P:lipid metabolic process"/>
    <property type="evidence" value="ECO:0007669"/>
    <property type="project" value="InterPro"/>
</dbReference>
<proteinExistence type="predicted"/>
<dbReference type="GeneID" id="20077076"/>
<reference evidence="2" key="1">
    <citation type="submission" date="2013-12" db="EMBL/GenBank/DDBJ databases">
        <title>The Genome Sequence of Aphanomyces invadans NJM9701.</title>
        <authorList>
            <consortium name="The Broad Institute Genomics Platform"/>
            <person name="Russ C."/>
            <person name="Tyler B."/>
            <person name="van West P."/>
            <person name="Dieguez-Uribeondo J."/>
            <person name="Young S.K."/>
            <person name="Zeng Q."/>
            <person name="Gargeya S."/>
            <person name="Fitzgerald M."/>
            <person name="Abouelleil A."/>
            <person name="Alvarado L."/>
            <person name="Chapman S.B."/>
            <person name="Gainer-Dewar J."/>
            <person name="Goldberg J."/>
            <person name="Griggs A."/>
            <person name="Gujja S."/>
            <person name="Hansen M."/>
            <person name="Howarth C."/>
            <person name="Imamovic A."/>
            <person name="Ireland A."/>
            <person name="Larimer J."/>
            <person name="McCowan C."/>
            <person name="Murphy C."/>
            <person name="Pearson M."/>
            <person name="Poon T.W."/>
            <person name="Priest M."/>
            <person name="Roberts A."/>
            <person name="Saif S."/>
            <person name="Shea T."/>
            <person name="Sykes S."/>
            <person name="Wortman J."/>
            <person name="Nusbaum C."/>
            <person name="Birren B."/>
        </authorList>
    </citation>
    <scope>NUCLEOTIDE SEQUENCE [LARGE SCALE GENOMIC DNA]</scope>
    <source>
        <strain evidence="2">NJM9701</strain>
    </source>
</reference>
<feature type="region of interest" description="Disordered" evidence="1">
    <location>
        <begin position="1039"/>
        <end position="1062"/>
    </location>
</feature>
<dbReference type="Gene3D" id="3.40.50.880">
    <property type="match status" value="1"/>
</dbReference>
<feature type="compositionally biased region" description="Polar residues" evidence="1">
    <location>
        <begin position="1039"/>
        <end position="1054"/>
    </location>
</feature>